<name>A0A238LDJ2_9RHOB</name>
<feature type="compositionally biased region" description="Low complexity" evidence="10">
    <location>
        <begin position="265"/>
        <end position="277"/>
    </location>
</feature>
<dbReference type="FunFam" id="1.10.10.1590:FF:000001">
    <property type="entry name" value="NADH-quinone oxidoreductase subunit E"/>
    <property type="match status" value="1"/>
</dbReference>
<dbReference type="NCBIfam" id="NF009040">
    <property type="entry name" value="PRK12373.1"/>
    <property type="match status" value="1"/>
</dbReference>
<dbReference type="OrthoDB" id="9807941at2"/>
<proteinExistence type="inferred from homology"/>
<comment type="similarity">
    <text evidence="1">Belongs to the complex I 24 kDa subunit family.</text>
</comment>
<reference evidence="11 12" key="1">
    <citation type="submission" date="2017-05" db="EMBL/GenBank/DDBJ databases">
        <authorList>
            <person name="Song R."/>
            <person name="Chenine A.L."/>
            <person name="Ruprecht R.M."/>
        </authorList>
    </citation>
    <scope>NUCLEOTIDE SEQUENCE [LARGE SCALE GENOMIC DNA]</scope>
    <source>
        <strain evidence="11 12">CECT 8899</strain>
    </source>
</reference>
<evidence type="ECO:0000313" key="12">
    <source>
        <dbReference type="Proteomes" id="UP000201613"/>
    </source>
</evidence>
<dbReference type="Gene3D" id="1.10.10.1590">
    <property type="entry name" value="NADH-quinone oxidoreductase subunit E"/>
    <property type="match status" value="1"/>
</dbReference>
<evidence type="ECO:0000256" key="2">
    <source>
        <dbReference type="ARBA" id="ARBA00022714"/>
    </source>
</evidence>
<evidence type="ECO:0000256" key="1">
    <source>
        <dbReference type="ARBA" id="ARBA00010643"/>
    </source>
</evidence>
<dbReference type="Gene3D" id="3.40.30.10">
    <property type="entry name" value="Glutaredoxin"/>
    <property type="match status" value="1"/>
</dbReference>
<dbReference type="EC" id="1.6.5.11" evidence="11"/>
<evidence type="ECO:0000256" key="5">
    <source>
        <dbReference type="ARBA" id="ARBA00023004"/>
    </source>
</evidence>
<evidence type="ECO:0000313" key="11">
    <source>
        <dbReference type="EMBL" id="SMY07787.1"/>
    </source>
</evidence>
<gene>
    <name evidence="11" type="primary">nqo2</name>
    <name evidence="11" type="ORF">LOM8899_01927</name>
</gene>
<dbReference type="InterPro" id="IPR042128">
    <property type="entry name" value="NuoE_dom"/>
</dbReference>
<evidence type="ECO:0000256" key="10">
    <source>
        <dbReference type="SAM" id="MobiDB-lite"/>
    </source>
</evidence>
<keyword evidence="6" id="KW-0411">Iron-sulfur</keyword>
<keyword evidence="2" id="KW-0001">2Fe-2S</keyword>
<comment type="catalytic activity">
    <reaction evidence="9">
        <text>a quinone + NADH + 5 H(+)(in) = a quinol + NAD(+) + 4 H(+)(out)</text>
        <dbReference type="Rhea" id="RHEA:57888"/>
        <dbReference type="ChEBI" id="CHEBI:15378"/>
        <dbReference type="ChEBI" id="CHEBI:24646"/>
        <dbReference type="ChEBI" id="CHEBI:57540"/>
        <dbReference type="ChEBI" id="CHEBI:57945"/>
        <dbReference type="ChEBI" id="CHEBI:132124"/>
    </reaction>
</comment>
<dbReference type="Proteomes" id="UP000201613">
    <property type="component" value="Unassembled WGS sequence"/>
</dbReference>
<dbReference type="AlphaFoldDB" id="A0A238LDJ2"/>
<keyword evidence="3" id="KW-0479">Metal-binding</keyword>
<dbReference type="GO" id="GO:0003954">
    <property type="term" value="F:NADH dehydrogenase activity"/>
    <property type="evidence" value="ECO:0007669"/>
    <property type="project" value="TreeGrafter"/>
</dbReference>
<dbReference type="NCBIfam" id="NF005724">
    <property type="entry name" value="PRK07539.1-4"/>
    <property type="match status" value="1"/>
</dbReference>
<organism evidence="11 12">
    <name type="scientific">Flavimaricola marinus</name>
    <dbReference type="NCBI Taxonomy" id="1819565"/>
    <lineage>
        <taxon>Bacteria</taxon>
        <taxon>Pseudomonadati</taxon>
        <taxon>Pseudomonadota</taxon>
        <taxon>Alphaproteobacteria</taxon>
        <taxon>Rhodobacterales</taxon>
        <taxon>Paracoccaceae</taxon>
        <taxon>Flavimaricola</taxon>
    </lineage>
</organism>
<dbReference type="Pfam" id="PF01257">
    <property type="entry name" value="2Fe-2S_thioredx"/>
    <property type="match status" value="1"/>
</dbReference>
<dbReference type="GO" id="GO:0031967">
    <property type="term" value="C:organelle envelope"/>
    <property type="evidence" value="ECO:0007669"/>
    <property type="project" value="UniProtKB-ARBA"/>
</dbReference>
<accession>A0A238LDJ2</accession>
<dbReference type="GO" id="GO:0098796">
    <property type="term" value="C:membrane protein complex"/>
    <property type="evidence" value="ECO:0007669"/>
    <property type="project" value="UniProtKB-ARBA"/>
</dbReference>
<sequence length="409" mass="43739">MLRRLHPDQPESFAFTPANQAWAEAQILKYPEGRQASAIIPLLWRAQEQEGWLSRPAIEHVASMLDMAYIRALEVATFYFMFQLQPVGSVAHVQICGTLSCMICGAEDLVGLCKERIAPNAHDLSADGKFSWEEVECLGSCANAPMAQIGKDYYEDLTVESLAHILDELAAGRVPTPGPQNGRFAAEPKSGLTSLTEHKDSSLPQNASVALATDIGDTVKRIDGTEVPLLAPWVANSGRTPGAPNAPAAEADRTPPQPAHSRTKPAASAADPAPKLPAGEEPISKAPVSDEQSIAKPDTDVTGNVPNESISEADAPTPAADVAPSGAEVSEAAPERLDSPQGGTADDLKRISGVGPKLEGVLNEMGFWHFHQIAKWGPAEIAWVDSRLKFKGRIERDDWVSQAKALAEE</sequence>
<dbReference type="InterPro" id="IPR002023">
    <property type="entry name" value="NuoE-like"/>
</dbReference>
<keyword evidence="4" id="KW-1278">Translocase</keyword>
<dbReference type="EMBL" id="FXZK01000003">
    <property type="protein sequence ID" value="SMY07787.1"/>
    <property type="molecule type" value="Genomic_DNA"/>
</dbReference>
<evidence type="ECO:0000256" key="8">
    <source>
        <dbReference type="ARBA" id="ARBA00034078"/>
    </source>
</evidence>
<dbReference type="FunFam" id="3.40.30.10:FF:000022">
    <property type="entry name" value="NADH dehydrogenase flavoprotein 2, mitochondrial"/>
    <property type="match status" value="1"/>
</dbReference>
<dbReference type="SUPFAM" id="SSF52833">
    <property type="entry name" value="Thioredoxin-like"/>
    <property type="match status" value="1"/>
</dbReference>
<dbReference type="GO" id="GO:0046872">
    <property type="term" value="F:metal ion binding"/>
    <property type="evidence" value="ECO:0007669"/>
    <property type="project" value="UniProtKB-KW"/>
</dbReference>
<dbReference type="GO" id="GO:0051537">
    <property type="term" value="F:2 iron, 2 sulfur cluster binding"/>
    <property type="evidence" value="ECO:0007669"/>
    <property type="project" value="UniProtKB-KW"/>
</dbReference>
<keyword evidence="12" id="KW-1185">Reference proteome</keyword>
<keyword evidence="7" id="KW-0520">NAD</keyword>
<dbReference type="GO" id="GO:0098662">
    <property type="term" value="P:inorganic cation transmembrane transport"/>
    <property type="evidence" value="ECO:0007669"/>
    <property type="project" value="UniProtKB-ARBA"/>
</dbReference>
<protein>
    <submittedName>
        <fullName evidence="11">NADH-quinone oxidoreductase chain 2</fullName>
        <ecNumber evidence="11">1.6.5.11</ecNumber>
    </submittedName>
</protein>
<dbReference type="InterPro" id="IPR041921">
    <property type="entry name" value="NuoE_N"/>
</dbReference>
<dbReference type="Gene3D" id="1.10.150.20">
    <property type="entry name" value="5' to 3' exonuclease, C-terminal subdomain"/>
    <property type="match status" value="1"/>
</dbReference>
<dbReference type="RefSeq" id="WP_093991985.1">
    <property type="nucleotide sequence ID" value="NZ_FXZK01000003.1"/>
</dbReference>
<feature type="region of interest" description="Disordered" evidence="10">
    <location>
        <begin position="234"/>
        <end position="350"/>
    </location>
</feature>
<feature type="compositionally biased region" description="Low complexity" evidence="10">
    <location>
        <begin position="313"/>
        <end position="324"/>
    </location>
</feature>
<dbReference type="GO" id="GO:1902494">
    <property type="term" value="C:catalytic complex"/>
    <property type="evidence" value="ECO:0007669"/>
    <property type="project" value="UniProtKB-ARBA"/>
</dbReference>
<dbReference type="GO" id="GO:0022804">
    <property type="term" value="F:active transmembrane transporter activity"/>
    <property type="evidence" value="ECO:0007669"/>
    <property type="project" value="UniProtKB-ARBA"/>
</dbReference>
<dbReference type="GO" id="GO:0031090">
    <property type="term" value="C:organelle membrane"/>
    <property type="evidence" value="ECO:0007669"/>
    <property type="project" value="UniProtKB-ARBA"/>
</dbReference>
<feature type="compositionally biased region" description="Polar residues" evidence="10">
    <location>
        <begin position="301"/>
        <end position="310"/>
    </location>
</feature>
<feature type="region of interest" description="Disordered" evidence="10">
    <location>
        <begin position="173"/>
        <end position="205"/>
    </location>
</feature>
<dbReference type="GO" id="GO:0022890">
    <property type="term" value="F:inorganic cation transmembrane transporter activity"/>
    <property type="evidence" value="ECO:0007669"/>
    <property type="project" value="UniProtKB-ARBA"/>
</dbReference>
<dbReference type="PANTHER" id="PTHR10371">
    <property type="entry name" value="NADH DEHYDROGENASE UBIQUINONE FLAVOPROTEIN 2, MITOCHONDRIAL"/>
    <property type="match status" value="1"/>
</dbReference>
<dbReference type="InterPro" id="IPR036249">
    <property type="entry name" value="Thioredoxin-like_sf"/>
</dbReference>
<evidence type="ECO:0000256" key="6">
    <source>
        <dbReference type="ARBA" id="ARBA00023014"/>
    </source>
</evidence>
<evidence type="ECO:0000256" key="7">
    <source>
        <dbReference type="ARBA" id="ARBA00023027"/>
    </source>
</evidence>
<evidence type="ECO:0000256" key="3">
    <source>
        <dbReference type="ARBA" id="ARBA00022723"/>
    </source>
</evidence>
<comment type="cofactor">
    <cofactor evidence="8">
        <name>[2Fe-2S] cluster</name>
        <dbReference type="ChEBI" id="CHEBI:190135"/>
    </cofactor>
</comment>
<dbReference type="PANTHER" id="PTHR10371:SF3">
    <property type="entry name" value="NADH DEHYDROGENASE [UBIQUINONE] FLAVOPROTEIN 2, MITOCHONDRIAL"/>
    <property type="match status" value="1"/>
</dbReference>
<evidence type="ECO:0000256" key="9">
    <source>
        <dbReference type="ARBA" id="ARBA00047712"/>
    </source>
</evidence>
<dbReference type="CDD" id="cd03064">
    <property type="entry name" value="TRX_Fd_NuoE"/>
    <property type="match status" value="1"/>
</dbReference>
<dbReference type="PROSITE" id="PS01099">
    <property type="entry name" value="COMPLEX1_24K"/>
    <property type="match status" value="1"/>
</dbReference>
<dbReference type="NCBIfam" id="TIGR01958">
    <property type="entry name" value="nuoE_fam"/>
    <property type="match status" value="1"/>
</dbReference>
<evidence type="ECO:0000256" key="4">
    <source>
        <dbReference type="ARBA" id="ARBA00022967"/>
    </source>
</evidence>
<dbReference type="GO" id="GO:0008324">
    <property type="term" value="F:monoatomic cation transmembrane transporter activity"/>
    <property type="evidence" value="ECO:0007669"/>
    <property type="project" value="UniProtKB-ARBA"/>
</dbReference>
<keyword evidence="11" id="KW-0560">Oxidoreductase</keyword>
<keyword evidence="5" id="KW-0408">Iron</keyword>